<dbReference type="SUPFAM" id="SSF56752">
    <property type="entry name" value="D-aminoacid aminotransferase-like PLP-dependent enzymes"/>
    <property type="match status" value="1"/>
</dbReference>
<dbReference type="InterPro" id="IPR036038">
    <property type="entry name" value="Aminotransferase-like"/>
</dbReference>
<name>A0A914R3Z8_PAREQ</name>
<sequence>MKAYRGVDNKVRLFRPEMNMERMRRSAARSATEYIPRSICDGLKKQRVHAFRHISGAASSGVVCA</sequence>
<evidence type="ECO:0000313" key="2">
    <source>
        <dbReference type="WBParaSite" id="PEQ_0000117101-mRNA-1"/>
    </source>
</evidence>
<reference evidence="2" key="1">
    <citation type="submission" date="2022-11" db="UniProtKB">
        <authorList>
            <consortium name="WormBaseParasite"/>
        </authorList>
    </citation>
    <scope>IDENTIFICATION</scope>
</reference>
<proteinExistence type="predicted"/>
<dbReference type="AlphaFoldDB" id="A0A914R3Z8"/>
<protein>
    <submittedName>
        <fullName evidence="2">Branched-chain-amino-acid transaminase</fullName>
    </submittedName>
</protein>
<accession>A0A914R3Z8</accession>
<dbReference type="WBParaSite" id="PEQ_0000117101-mRNA-1">
    <property type="protein sequence ID" value="PEQ_0000117101-mRNA-1"/>
    <property type="gene ID" value="PEQ_0000117101"/>
</dbReference>
<dbReference type="Proteomes" id="UP000887564">
    <property type="component" value="Unplaced"/>
</dbReference>
<dbReference type="InterPro" id="IPR043131">
    <property type="entry name" value="BCAT-like_N"/>
</dbReference>
<dbReference type="Gene3D" id="3.30.470.10">
    <property type="match status" value="1"/>
</dbReference>
<evidence type="ECO:0000313" key="1">
    <source>
        <dbReference type="Proteomes" id="UP000887564"/>
    </source>
</evidence>
<keyword evidence="1" id="KW-1185">Reference proteome</keyword>
<dbReference type="GO" id="GO:0003824">
    <property type="term" value="F:catalytic activity"/>
    <property type="evidence" value="ECO:0007669"/>
    <property type="project" value="InterPro"/>
</dbReference>
<organism evidence="1 2">
    <name type="scientific">Parascaris equorum</name>
    <name type="common">Equine roundworm</name>
    <dbReference type="NCBI Taxonomy" id="6256"/>
    <lineage>
        <taxon>Eukaryota</taxon>
        <taxon>Metazoa</taxon>
        <taxon>Ecdysozoa</taxon>
        <taxon>Nematoda</taxon>
        <taxon>Chromadorea</taxon>
        <taxon>Rhabditida</taxon>
        <taxon>Spirurina</taxon>
        <taxon>Ascaridomorpha</taxon>
        <taxon>Ascaridoidea</taxon>
        <taxon>Ascarididae</taxon>
        <taxon>Parascaris</taxon>
    </lineage>
</organism>